<comment type="pathway">
    <text evidence="1">Amino-acid biosynthesis; L-cysteine biosynthesis; L-cysteine from L-serine: step 1/2.</text>
</comment>
<dbReference type="GO" id="GO:0006535">
    <property type="term" value="P:cysteine biosynthetic process from serine"/>
    <property type="evidence" value="ECO:0007669"/>
    <property type="project" value="InterPro"/>
</dbReference>
<dbReference type="Gene3D" id="2.160.10.10">
    <property type="entry name" value="Hexapeptide repeat proteins"/>
    <property type="match status" value="1"/>
</dbReference>
<evidence type="ECO:0000313" key="12">
    <source>
        <dbReference type="Proteomes" id="UP000035352"/>
    </source>
</evidence>
<evidence type="ECO:0000256" key="5">
    <source>
        <dbReference type="ARBA" id="ARBA00022605"/>
    </source>
</evidence>
<dbReference type="AlphaFoldDB" id="A0A0G3BNE0"/>
<proteinExistence type="inferred from homology"/>
<dbReference type="InterPro" id="IPR045304">
    <property type="entry name" value="LbH_SAT"/>
</dbReference>
<comment type="catalytic activity">
    <reaction evidence="8">
        <text>L-serine + acetyl-CoA = O-acetyl-L-serine + CoA</text>
        <dbReference type="Rhea" id="RHEA:24560"/>
        <dbReference type="ChEBI" id="CHEBI:33384"/>
        <dbReference type="ChEBI" id="CHEBI:57287"/>
        <dbReference type="ChEBI" id="CHEBI:57288"/>
        <dbReference type="ChEBI" id="CHEBI:58340"/>
        <dbReference type="EC" id="2.3.1.30"/>
    </reaction>
</comment>
<dbReference type="InterPro" id="IPR011004">
    <property type="entry name" value="Trimer_LpxA-like_sf"/>
</dbReference>
<evidence type="ECO:0000259" key="10">
    <source>
        <dbReference type="SMART" id="SM00971"/>
    </source>
</evidence>
<evidence type="ECO:0000313" key="11">
    <source>
        <dbReference type="EMBL" id="AKJ30917.1"/>
    </source>
</evidence>
<protein>
    <recommendedName>
        <fullName evidence="4">Serine acetyltransferase</fullName>
        <ecNumber evidence="3">2.3.1.30</ecNumber>
    </recommendedName>
</protein>
<dbReference type="EMBL" id="CP011371">
    <property type="protein sequence ID" value="AKJ30917.1"/>
    <property type="molecule type" value="Genomic_DNA"/>
</dbReference>
<dbReference type="InterPro" id="IPR005881">
    <property type="entry name" value="Ser_O-AcTrfase"/>
</dbReference>
<dbReference type="InterPro" id="IPR053376">
    <property type="entry name" value="Serine_acetyltransferase"/>
</dbReference>
<dbReference type="PATRIC" id="fig|413882.6.peg.4418"/>
<evidence type="ECO:0000256" key="7">
    <source>
        <dbReference type="ARBA" id="ARBA00023315"/>
    </source>
</evidence>
<dbReference type="Proteomes" id="UP000035352">
    <property type="component" value="Chromosome"/>
</dbReference>
<evidence type="ECO:0000256" key="2">
    <source>
        <dbReference type="ARBA" id="ARBA00007274"/>
    </source>
</evidence>
<feature type="region of interest" description="Disordered" evidence="9">
    <location>
        <begin position="240"/>
        <end position="263"/>
    </location>
</feature>
<dbReference type="SUPFAM" id="SSF51161">
    <property type="entry name" value="Trimeric LpxA-like enzymes"/>
    <property type="match status" value="1"/>
</dbReference>
<keyword evidence="7" id="KW-0012">Acyltransferase</keyword>
<name>A0A0G3BNE0_9BURK</name>
<dbReference type="EC" id="2.3.1.30" evidence="3"/>
<evidence type="ECO:0000256" key="4">
    <source>
        <dbReference type="ARBA" id="ARBA00018522"/>
    </source>
</evidence>
<reference evidence="11 12" key="1">
    <citation type="submission" date="2015-05" db="EMBL/GenBank/DDBJ databases">
        <authorList>
            <person name="Tang B."/>
            <person name="Yu Y."/>
        </authorList>
    </citation>
    <scope>NUCLEOTIDE SEQUENCE [LARGE SCALE GENOMIC DNA]</scope>
    <source>
        <strain evidence="11 12">DSM 7029</strain>
    </source>
</reference>
<dbReference type="InterPro" id="IPR042122">
    <property type="entry name" value="Ser_AcTrfase_N_sf"/>
</dbReference>
<sequence>MGLFVLEQSSLGRSLSAVLAAKLTAAGVDEGELADVFLQTLAVSPDLLQAVARDLVAASDRDPAAHGVANVFLHHKGFQALQAYRLAHALWLGQRRCLSLFLQSRVSEVFAVDIHPAARIGSGVFIDHGTGVVVGETAVVEDDVSLLQEVTLGGTGKESGDRHPKVGKGVLVCAGAKVLGNIRIGEGSKIGAGSVVLSDVAPHTTVVGVPARPVGTPRVDSPALMMDQRIEGDRAWAEDGQRPLAGTQSATAEPAVPLSEAEC</sequence>
<evidence type="ECO:0000256" key="8">
    <source>
        <dbReference type="ARBA" id="ARBA00049486"/>
    </source>
</evidence>
<dbReference type="GO" id="GO:0009001">
    <property type="term" value="F:serine O-acetyltransferase activity"/>
    <property type="evidence" value="ECO:0007669"/>
    <property type="project" value="UniProtKB-EC"/>
</dbReference>
<dbReference type="KEGG" id="pbh:AAW51_4226"/>
<dbReference type="SMART" id="SM00971">
    <property type="entry name" value="SATase_N"/>
    <property type="match status" value="1"/>
</dbReference>
<evidence type="ECO:0000256" key="9">
    <source>
        <dbReference type="SAM" id="MobiDB-lite"/>
    </source>
</evidence>
<evidence type="ECO:0000256" key="1">
    <source>
        <dbReference type="ARBA" id="ARBA00004876"/>
    </source>
</evidence>
<dbReference type="UniPathway" id="UPA00136">
    <property type="reaction ID" value="UER00199"/>
</dbReference>
<comment type="similarity">
    <text evidence="2">Belongs to the transferase hexapeptide repeat family.</text>
</comment>
<organism evidence="11 12">
    <name type="scientific">Caldimonas brevitalea</name>
    <dbReference type="NCBI Taxonomy" id="413882"/>
    <lineage>
        <taxon>Bacteria</taxon>
        <taxon>Pseudomonadati</taxon>
        <taxon>Pseudomonadota</taxon>
        <taxon>Betaproteobacteria</taxon>
        <taxon>Burkholderiales</taxon>
        <taxon>Sphaerotilaceae</taxon>
        <taxon>Caldimonas</taxon>
    </lineage>
</organism>
<dbReference type="STRING" id="413882.AAW51_4226"/>
<dbReference type="Pfam" id="PF06426">
    <property type="entry name" value="SATase_N"/>
    <property type="match status" value="1"/>
</dbReference>
<dbReference type="InterPro" id="IPR001451">
    <property type="entry name" value="Hexapep"/>
</dbReference>
<dbReference type="Pfam" id="PF00132">
    <property type="entry name" value="Hexapep"/>
    <property type="match status" value="1"/>
</dbReference>
<evidence type="ECO:0000256" key="3">
    <source>
        <dbReference type="ARBA" id="ARBA00013266"/>
    </source>
</evidence>
<keyword evidence="5" id="KW-0028">Amino-acid biosynthesis</keyword>
<evidence type="ECO:0000256" key="6">
    <source>
        <dbReference type="ARBA" id="ARBA00022679"/>
    </source>
</evidence>
<accession>A0A0G3BNE0</accession>
<dbReference type="PANTHER" id="PTHR42811">
    <property type="entry name" value="SERINE ACETYLTRANSFERASE"/>
    <property type="match status" value="1"/>
</dbReference>
<keyword evidence="6 11" id="KW-0808">Transferase</keyword>
<dbReference type="InterPro" id="IPR010493">
    <property type="entry name" value="Ser_AcTrfase_N"/>
</dbReference>
<dbReference type="CDD" id="cd03354">
    <property type="entry name" value="LbH_SAT"/>
    <property type="match status" value="1"/>
</dbReference>
<dbReference type="FunFam" id="2.160.10.10:FF:000002">
    <property type="entry name" value="Serine acetyltransferase"/>
    <property type="match status" value="1"/>
</dbReference>
<keyword evidence="12" id="KW-1185">Reference proteome</keyword>
<gene>
    <name evidence="11" type="ORF">AAW51_4226</name>
</gene>
<dbReference type="Gene3D" id="1.10.3130.10">
    <property type="entry name" value="serine acetyltransferase, domain 1"/>
    <property type="match status" value="1"/>
</dbReference>
<dbReference type="NCBIfam" id="NF041874">
    <property type="entry name" value="EPS_EpsC"/>
    <property type="match status" value="1"/>
</dbReference>
<dbReference type="GO" id="GO:0005737">
    <property type="term" value="C:cytoplasm"/>
    <property type="evidence" value="ECO:0007669"/>
    <property type="project" value="InterPro"/>
</dbReference>
<dbReference type="NCBIfam" id="TIGR01172">
    <property type="entry name" value="cysE"/>
    <property type="match status" value="1"/>
</dbReference>
<feature type="domain" description="Serine acetyltransferase N-terminal" evidence="10">
    <location>
        <begin position="5"/>
        <end position="83"/>
    </location>
</feature>